<sequence length="57" mass="6284">MGSTLYLSVIVVSVRVTRISTDGCAVRMQFVVGLHSAPYLFNQPLLRHSQPLALNNL</sequence>
<dbReference type="EMBL" id="AXZG01000049">
    <property type="protein sequence ID" value="ERT65725.1"/>
    <property type="molecule type" value="Genomic_DNA"/>
</dbReference>
<name>U7V2F3_9MICC</name>
<evidence type="ECO:0000313" key="2">
    <source>
        <dbReference type="Proteomes" id="UP000017174"/>
    </source>
</evidence>
<organism evidence="1 2">
    <name type="scientific">Rothia aeria F0184</name>
    <dbReference type="NCBI Taxonomy" id="888019"/>
    <lineage>
        <taxon>Bacteria</taxon>
        <taxon>Bacillati</taxon>
        <taxon>Actinomycetota</taxon>
        <taxon>Actinomycetes</taxon>
        <taxon>Micrococcales</taxon>
        <taxon>Micrococcaceae</taxon>
        <taxon>Rothia</taxon>
    </lineage>
</organism>
<proteinExistence type="predicted"/>
<evidence type="ECO:0000313" key="1">
    <source>
        <dbReference type="EMBL" id="ERT65725.1"/>
    </source>
</evidence>
<reference evidence="1 2" key="1">
    <citation type="submission" date="2013-08" db="EMBL/GenBank/DDBJ databases">
        <authorList>
            <person name="Weinstock G."/>
            <person name="Sodergren E."/>
            <person name="Wylie T."/>
            <person name="Fulton L."/>
            <person name="Fulton R."/>
            <person name="Fronick C."/>
            <person name="O'Laughlin M."/>
            <person name="Godfrey J."/>
            <person name="Miner T."/>
            <person name="Herter B."/>
            <person name="Appelbaum E."/>
            <person name="Cordes M."/>
            <person name="Lek S."/>
            <person name="Wollam A."/>
            <person name="Pepin K.H."/>
            <person name="Palsikar V.B."/>
            <person name="Mitreva M."/>
            <person name="Wilson R.K."/>
        </authorList>
    </citation>
    <scope>NUCLEOTIDE SEQUENCE [LARGE SCALE GENOMIC DNA]</scope>
    <source>
        <strain evidence="1 2">F0184</strain>
    </source>
</reference>
<protein>
    <submittedName>
        <fullName evidence="1">Uncharacterized protein</fullName>
    </submittedName>
</protein>
<dbReference type="Proteomes" id="UP000017174">
    <property type="component" value="Unassembled WGS sequence"/>
</dbReference>
<gene>
    <name evidence="1" type="ORF">HMPREF0742_01642</name>
</gene>
<accession>U7V2F3</accession>
<dbReference type="AlphaFoldDB" id="U7V2F3"/>
<dbReference type="HOGENOM" id="CLU_2993933_0_0_11"/>
<comment type="caution">
    <text evidence="1">The sequence shown here is derived from an EMBL/GenBank/DDBJ whole genome shotgun (WGS) entry which is preliminary data.</text>
</comment>